<gene>
    <name evidence="1" type="ORF">K7X08_035202</name>
</gene>
<proteinExistence type="predicted"/>
<dbReference type="AlphaFoldDB" id="A0A9Q1LK87"/>
<reference evidence="2" key="1">
    <citation type="journal article" date="2023" name="Proc. Natl. Acad. Sci. U.S.A.">
        <title>Genomic and structural basis for evolution of tropane alkaloid biosynthesis.</title>
        <authorList>
            <person name="Wanga Y.-J."/>
            <person name="Taina T."/>
            <person name="Yua J.-Y."/>
            <person name="Lia J."/>
            <person name="Xua B."/>
            <person name="Chenc J."/>
            <person name="D'Auriad J.C."/>
            <person name="Huanga J.-P."/>
            <person name="Huanga S.-X."/>
        </authorList>
    </citation>
    <scope>NUCLEOTIDE SEQUENCE [LARGE SCALE GENOMIC DNA]</scope>
    <source>
        <strain evidence="2">cv. KIB-2019</strain>
    </source>
</reference>
<evidence type="ECO:0000313" key="1">
    <source>
        <dbReference type="EMBL" id="KAJ8536801.1"/>
    </source>
</evidence>
<accession>A0A9Q1LK87</accession>
<evidence type="ECO:0000313" key="2">
    <source>
        <dbReference type="Proteomes" id="UP001152561"/>
    </source>
</evidence>
<dbReference type="OrthoDB" id="10386428at2759"/>
<keyword evidence="2" id="KW-1185">Reference proteome</keyword>
<sequence>MKKRKMPCDDTAVNMQWGFAQNHVAAESCLSTMNPAAYHPHCSGMQYMSYGHHHVLPEESFRGQYVETRKADYAFTNYTSALVFTFCNV</sequence>
<organism evidence="1 2">
    <name type="scientific">Anisodus acutangulus</name>
    <dbReference type="NCBI Taxonomy" id="402998"/>
    <lineage>
        <taxon>Eukaryota</taxon>
        <taxon>Viridiplantae</taxon>
        <taxon>Streptophyta</taxon>
        <taxon>Embryophyta</taxon>
        <taxon>Tracheophyta</taxon>
        <taxon>Spermatophyta</taxon>
        <taxon>Magnoliopsida</taxon>
        <taxon>eudicotyledons</taxon>
        <taxon>Gunneridae</taxon>
        <taxon>Pentapetalae</taxon>
        <taxon>asterids</taxon>
        <taxon>lamiids</taxon>
        <taxon>Solanales</taxon>
        <taxon>Solanaceae</taxon>
        <taxon>Solanoideae</taxon>
        <taxon>Hyoscyameae</taxon>
        <taxon>Anisodus</taxon>
    </lineage>
</organism>
<dbReference type="Proteomes" id="UP001152561">
    <property type="component" value="Unassembled WGS sequence"/>
</dbReference>
<name>A0A9Q1LK87_9SOLA</name>
<protein>
    <submittedName>
        <fullName evidence="1">Uncharacterized protein</fullName>
    </submittedName>
</protein>
<comment type="caution">
    <text evidence="1">The sequence shown here is derived from an EMBL/GenBank/DDBJ whole genome shotgun (WGS) entry which is preliminary data.</text>
</comment>
<dbReference type="EMBL" id="JAJAGQ010000018">
    <property type="protein sequence ID" value="KAJ8536801.1"/>
    <property type="molecule type" value="Genomic_DNA"/>
</dbReference>